<evidence type="ECO:0000259" key="1">
    <source>
        <dbReference type="Pfam" id="PF07561"/>
    </source>
</evidence>
<proteinExistence type="predicted"/>
<dbReference type="KEGG" id="cmd:B841_04260"/>
<gene>
    <name evidence="2" type="ORF">B841_04260</name>
</gene>
<protein>
    <recommendedName>
        <fullName evidence="1">DUF1540 domain-containing protein</fullName>
    </recommendedName>
</protein>
<dbReference type="EMBL" id="CP003924">
    <property type="protein sequence ID" value="AGS34335.1"/>
    <property type="molecule type" value="Genomic_DNA"/>
</dbReference>
<feature type="domain" description="DUF1540" evidence="1">
    <location>
        <begin position="62"/>
        <end position="90"/>
    </location>
</feature>
<dbReference type="STRING" id="1224163.B841_04260"/>
<dbReference type="HOGENOM" id="CLU_151939_1_0_11"/>
<keyword evidence="3" id="KW-1185">Reference proteome</keyword>
<reference evidence="2 3" key="1">
    <citation type="submission" date="2012-11" db="EMBL/GenBank/DDBJ databases">
        <title>The complete genome sequence of Corynebacterium maris Coryn-1 (=DSM 45190).</title>
        <authorList>
            <person name="Schaffert L."/>
            <person name="Albersmeier A."/>
            <person name="Kalinowski J."/>
            <person name="Ruckert C."/>
        </authorList>
    </citation>
    <scope>NUCLEOTIDE SEQUENCE [LARGE SCALE GENOMIC DNA]</scope>
    <source>
        <strain evidence="3">Coryn-1</strain>
    </source>
</reference>
<organism evidence="2 3">
    <name type="scientific">Corynebacterium maris DSM 45190</name>
    <dbReference type="NCBI Taxonomy" id="1224163"/>
    <lineage>
        <taxon>Bacteria</taxon>
        <taxon>Bacillati</taxon>
        <taxon>Actinomycetota</taxon>
        <taxon>Actinomycetes</taxon>
        <taxon>Mycobacteriales</taxon>
        <taxon>Corynebacteriaceae</taxon>
        <taxon>Corynebacterium</taxon>
    </lineage>
</organism>
<dbReference type="PATRIC" id="fig|1224163.3.peg.852"/>
<dbReference type="RefSeq" id="WP_020934268.1">
    <property type="nucleotide sequence ID" value="NC_021915.1"/>
</dbReference>
<accession>S5T1A5</accession>
<sequence length="94" mass="9309">MTTATAPVSTCAATACAFNDSQSCTAVAITVGGVTGSASCTTFAELDVRAGLSDGRGQVGACHRVDCVHNSNLLCSASGIEVADSAACTTYEAR</sequence>
<feature type="domain" description="DUF1540" evidence="1">
    <location>
        <begin position="11"/>
        <end position="43"/>
    </location>
</feature>
<dbReference type="InterPro" id="IPR011437">
    <property type="entry name" value="DUF1540"/>
</dbReference>
<dbReference type="Proteomes" id="UP000015388">
    <property type="component" value="Chromosome"/>
</dbReference>
<dbReference type="AlphaFoldDB" id="S5T1A5"/>
<evidence type="ECO:0000313" key="2">
    <source>
        <dbReference type="EMBL" id="AGS34335.1"/>
    </source>
</evidence>
<name>S5T1A5_9CORY</name>
<evidence type="ECO:0000313" key="3">
    <source>
        <dbReference type="Proteomes" id="UP000015388"/>
    </source>
</evidence>
<dbReference type="OrthoDB" id="3213529at2"/>
<dbReference type="eggNOG" id="ENOG50331V9">
    <property type="taxonomic scope" value="Bacteria"/>
</dbReference>
<dbReference type="Pfam" id="PF07561">
    <property type="entry name" value="DUF1540"/>
    <property type="match status" value="2"/>
</dbReference>